<dbReference type="Pfam" id="PF22768">
    <property type="entry name" value="SPP1_Dit"/>
    <property type="match status" value="1"/>
</dbReference>
<protein>
    <submittedName>
        <fullName evidence="3">Tail protein</fullName>
    </submittedName>
</protein>
<dbReference type="InterPro" id="IPR054738">
    <property type="entry name" value="Siphovirus-type_tail_C"/>
</dbReference>
<dbReference type="Gene3D" id="2.40.30.200">
    <property type="match status" value="1"/>
</dbReference>
<reference evidence="3" key="1">
    <citation type="journal article" date="2021" name="Proc. Natl. Acad. Sci. U.S.A.">
        <title>A Catalog of Tens of Thousands of Viruses from Human Metagenomes Reveals Hidden Associations with Chronic Diseases.</title>
        <authorList>
            <person name="Tisza M.J."/>
            <person name="Buck C.B."/>
        </authorList>
    </citation>
    <scope>NUCLEOTIDE SEQUENCE</scope>
    <source>
        <strain evidence="3">CtvdG25</strain>
    </source>
</reference>
<evidence type="ECO:0000313" key="3">
    <source>
        <dbReference type="EMBL" id="DAE32247.1"/>
    </source>
</evidence>
<dbReference type="InterPro" id="IPR008841">
    <property type="entry name" value="Siphovirus-type_tail_N"/>
</dbReference>
<dbReference type="EMBL" id="BK059119">
    <property type="protein sequence ID" value="DAE32247.1"/>
    <property type="molecule type" value="Genomic_DNA"/>
</dbReference>
<dbReference type="Pfam" id="PF05709">
    <property type="entry name" value="Sipho_tail"/>
    <property type="match status" value="1"/>
</dbReference>
<dbReference type="Gene3D" id="2.60.120.860">
    <property type="match status" value="1"/>
</dbReference>
<name>A0A8S5RLL6_9VIRU</name>
<organism evidence="3">
    <name type="scientific">virus sp. ctvdG25</name>
    <dbReference type="NCBI Taxonomy" id="2825827"/>
    <lineage>
        <taxon>Viruses</taxon>
    </lineage>
</organism>
<evidence type="ECO:0000259" key="1">
    <source>
        <dbReference type="Pfam" id="PF05709"/>
    </source>
</evidence>
<accession>A0A8S5RLL6</accession>
<evidence type="ECO:0000259" key="2">
    <source>
        <dbReference type="Pfam" id="PF22768"/>
    </source>
</evidence>
<proteinExistence type="predicted"/>
<feature type="domain" description="Siphovirus-type tail component C-terminal" evidence="2">
    <location>
        <begin position="187"/>
        <end position="286"/>
    </location>
</feature>
<sequence length="295" mass="33225">MKTQEKLTYTNERGESIVFSPSSSYHVNFKDVSGLSDVQNAIYSTNSMGQDGDTYLGYRIESRDIDIVGHIKERDKIAVQELRRNLNRILNPQYSATLTYELGDFKRVIGCTINNAPIFKRGTILEQFTIQLSCLNPFWREEAETREDIATWIGGFEFPVPDGLEITEDWEIGYRQPSLIVNVFNSGDVKSGIRIEFRALGALTNPQLLNVNTQEFIKANLALEAGDVLTVSTGYGEKSVKLLRGGVETDAFRYLDVDSSYLQLAVGDNLFRYSADTNAENLEVSIYHNNLYLGV</sequence>
<feature type="domain" description="Siphovirus-type tail component RIFT-related" evidence="1">
    <location>
        <begin position="30"/>
        <end position="134"/>
    </location>
</feature>